<sequence length="169" mass="18656">MDNDEPTRDPRPGGARAELEQAIALDIRALTAVSEEIGHVFARSNDLRPNDFRALLLIAVADMDGKPLTAGQLGGMLGVTSAAVTYLVERMIASGHIRRETDAADRRKVILRYDEHGMRVAREFFTPVSNHISFAMTGMTDTELTAAHKVLHSVIEAMRHYYSALAPER</sequence>
<dbReference type="InterPro" id="IPR036390">
    <property type="entry name" value="WH_DNA-bd_sf"/>
</dbReference>
<evidence type="ECO:0000313" key="2">
    <source>
        <dbReference type="EMBL" id="KIA61298.1"/>
    </source>
</evidence>
<dbReference type="PROSITE" id="PS50995">
    <property type="entry name" value="HTH_MARR_2"/>
    <property type="match status" value="1"/>
</dbReference>
<protein>
    <submittedName>
        <fullName evidence="2">MarR family transcriptional regulator</fullName>
    </submittedName>
</protein>
<dbReference type="Pfam" id="PF12802">
    <property type="entry name" value="MarR_2"/>
    <property type="match status" value="1"/>
</dbReference>
<dbReference type="SUPFAM" id="SSF46785">
    <property type="entry name" value="Winged helix' DNA-binding domain"/>
    <property type="match status" value="1"/>
</dbReference>
<accession>A0ABR4Z7Q6</accession>
<evidence type="ECO:0000313" key="3">
    <source>
        <dbReference type="Proteomes" id="UP000031364"/>
    </source>
</evidence>
<dbReference type="Proteomes" id="UP000031364">
    <property type="component" value="Unassembled WGS sequence"/>
</dbReference>
<evidence type="ECO:0000259" key="1">
    <source>
        <dbReference type="PROSITE" id="PS50995"/>
    </source>
</evidence>
<feature type="domain" description="HTH marR-type" evidence="1">
    <location>
        <begin position="16"/>
        <end position="156"/>
    </location>
</feature>
<keyword evidence="3" id="KW-1185">Reference proteome</keyword>
<dbReference type="PANTHER" id="PTHR33164:SF106">
    <property type="entry name" value="TRANSCRIPTIONAL REGULATORY PROTEIN"/>
    <property type="match status" value="1"/>
</dbReference>
<comment type="caution">
    <text evidence="2">The sequence shown here is derived from an EMBL/GenBank/DDBJ whole genome shotgun (WGS) entry which is preliminary data.</text>
</comment>
<dbReference type="SMART" id="SM00347">
    <property type="entry name" value="HTH_MARR"/>
    <property type="match status" value="1"/>
</dbReference>
<gene>
    <name evidence="2" type="ORF">FG87_31500</name>
</gene>
<proteinExistence type="predicted"/>
<dbReference type="RefSeq" id="WP_043677800.1">
    <property type="nucleotide sequence ID" value="NZ_BDCI01000047.1"/>
</dbReference>
<organism evidence="2 3">
    <name type="scientific">Nocardia vulneris</name>
    <dbReference type="NCBI Taxonomy" id="1141657"/>
    <lineage>
        <taxon>Bacteria</taxon>
        <taxon>Bacillati</taxon>
        <taxon>Actinomycetota</taxon>
        <taxon>Actinomycetes</taxon>
        <taxon>Mycobacteriales</taxon>
        <taxon>Nocardiaceae</taxon>
        <taxon>Nocardia</taxon>
    </lineage>
</organism>
<reference evidence="2 3" key="1">
    <citation type="journal article" date="2014" name="Int. J. Syst. Evol. Microbiol.">
        <title>Nocardia vulneris sp. nov., isolated from wounds of human patients in North America.</title>
        <authorList>
            <person name="Lasker B.A."/>
            <person name="Bell M."/>
            <person name="Klenk H.P."/>
            <person name="Sproer C."/>
            <person name="Schumann C."/>
            <person name="Schumann P."/>
            <person name="Brown J.M."/>
        </authorList>
    </citation>
    <scope>NUCLEOTIDE SEQUENCE [LARGE SCALE GENOMIC DNA]</scope>
    <source>
        <strain evidence="2 3">W9851</strain>
    </source>
</reference>
<dbReference type="InterPro" id="IPR000835">
    <property type="entry name" value="HTH_MarR-typ"/>
</dbReference>
<dbReference type="InterPro" id="IPR039422">
    <property type="entry name" value="MarR/SlyA-like"/>
</dbReference>
<dbReference type="PANTHER" id="PTHR33164">
    <property type="entry name" value="TRANSCRIPTIONAL REGULATOR, MARR FAMILY"/>
    <property type="match status" value="1"/>
</dbReference>
<dbReference type="EMBL" id="JNFP01000047">
    <property type="protein sequence ID" value="KIA61298.1"/>
    <property type="molecule type" value="Genomic_DNA"/>
</dbReference>
<dbReference type="InterPro" id="IPR036388">
    <property type="entry name" value="WH-like_DNA-bd_sf"/>
</dbReference>
<name>A0ABR4Z7Q6_9NOCA</name>
<dbReference type="Gene3D" id="1.10.10.10">
    <property type="entry name" value="Winged helix-like DNA-binding domain superfamily/Winged helix DNA-binding domain"/>
    <property type="match status" value="1"/>
</dbReference>